<gene>
    <name evidence="2" type="ORF">S01H1_53020</name>
</gene>
<evidence type="ECO:0000259" key="1">
    <source>
        <dbReference type="Pfam" id="PF12773"/>
    </source>
</evidence>
<proteinExistence type="predicted"/>
<dbReference type="EMBL" id="BARS01034312">
    <property type="protein sequence ID" value="GAG20814.1"/>
    <property type="molecule type" value="Genomic_DNA"/>
</dbReference>
<dbReference type="InterPro" id="IPR025874">
    <property type="entry name" value="DZR"/>
</dbReference>
<dbReference type="AlphaFoldDB" id="X0VQX8"/>
<name>X0VQX8_9ZZZZ</name>
<feature type="non-terminal residue" evidence="2">
    <location>
        <position position="89"/>
    </location>
</feature>
<feature type="domain" description="DZANK-type" evidence="1">
    <location>
        <begin position="3"/>
        <end position="46"/>
    </location>
</feature>
<dbReference type="Pfam" id="PF12773">
    <property type="entry name" value="DZR"/>
    <property type="match status" value="1"/>
</dbReference>
<protein>
    <recommendedName>
        <fullName evidence="1">DZANK-type domain-containing protein</fullName>
    </recommendedName>
</protein>
<organism evidence="2">
    <name type="scientific">marine sediment metagenome</name>
    <dbReference type="NCBI Taxonomy" id="412755"/>
    <lineage>
        <taxon>unclassified sequences</taxon>
        <taxon>metagenomes</taxon>
        <taxon>ecological metagenomes</taxon>
    </lineage>
</organism>
<accession>X0VQX8</accession>
<evidence type="ECO:0000313" key="2">
    <source>
        <dbReference type="EMBL" id="GAG20814.1"/>
    </source>
</evidence>
<sequence>MKCSECQFENREGAKFCKKCGAKLELVCPECSYLLTPDSLFCDECGYSLSQLPEKAPKDLSFDEKVAKIQKYLPKGLTEKILSQRDRIE</sequence>
<reference evidence="2" key="1">
    <citation type="journal article" date="2014" name="Front. Microbiol.">
        <title>High frequency of phylogenetically diverse reductive dehalogenase-homologous genes in deep subseafloor sedimentary metagenomes.</title>
        <authorList>
            <person name="Kawai M."/>
            <person name="Futagami T."/>
            <person name="Toyoda A."/>
            <person name="Takaki Y."/>
            <person name="Nishi S."/>
            <person name="Hori S."/>
            <person name="Arai W."/>
            <person name="Tsubouchi T."/>
            <person name="Morono Y."/>
            <person name="Uchiyama I."/>
            <person name="Ito T."/>
            <person name="Fujiyama A."/>
            <person name="Inagaki F."/>
            <person name="Takami H."/>
        </authorList>
    </citation>
    <scope>NUCLEOTIDE SEQUENCE</scope>
    <source>
        <strain evidence="2">Expedition CK06-06</strain>
    </source>
</reference>
<comment type="caution">
    <text evidence="2">The sequence shown here is derived from an EMBL/GenBank/DDBJ whole genome shotgun (WGS) entry which is preliminary data.</text>
</comment>